<dbReference type="EMBL" id="FNVR01000029">
    <property type="protein sequence ID" value="SEG37286.1"/>
    <property type="molecule type" value="Genomic_DNA"/>
</dbReference>
<dbReference type="AlphaFoldDB" id="A0A1H5ZPG7"/>
<keyword evidence="1" id="KW-0732">Signal</keyword>
<protein>
    <submittedName>
        <fullName evidence="2">Uncharacterized protein</fullName>
    </submittedName>
</protein>
<dbReference type="STRING" id="1120964.GCA_001313265_05782"/>
<sequence length="110" mass="12463">MMKILRFTFFLIFVTLTHLSFAQEDTPHFWLAKARTAILANDTLQGIADLHQAIQLGLFDPQAITNSKALSFLTHDIRGRELMQGISQNRLQLSDPSKLRVETKIKGTLP</sequence>
<proteinExistence type="predicted"/>
<organism evidence="2 3">
    <name type="scientific">Algoriphagus boritolerans DSM 17298 = JCM 18970</name>
    <dbReference type="NCBI Taxonomy" id="1120964"/>
    <lineage>
        <taxon>Bacteria</taxon>
        <taxon>Pseudomonadati</taxon>
        <taxon>Bacteroidota</taxon>
        <taxon>Cytophagia</taxon>
        <taxon>Cytophagales</taxon>
        <taxon>Cyclobacteriaceae</taxon>
        <taxon>Algoriphagus</taxon>
    </lineage>
</organism>
<feature type="chain" id="PRO_5009291828" evidence="1">
    <location>
        <begin position="23"/>
        <end position="110"/>
    </location>
</feature>
<gene>
    <name evidence="2" type="ORF">SAMN03080598_03586</name>
</gene>
<reference evidence="3" key="1">
    <citation type="submission" date="2016-10" db="EMBL/GenBank/DDBJ databases">
        <authorList>
            <person name="Varghese N."/>
            <person name="Submissions S."/>
        </authorList>
    </citation>
    <scope>NUCLEOTIDE SEQUENCE [LARGE SCALE GENOMIC DNA]</scope>
    <source>
        <strain evidence="3">DSM 17298</strain>
    </source>
</reference>
<accession>A0A1H5ZPG7</accession>
<evidence type="ECO:0000313" key="2">
    <source>
        <dbReference type="EMBL" id="SEG37286.1"/>
    </source>
</evidence>
<evidence type="ECO:0000313" key="3">
    <source>
        <dbReference type="Proteomes" id="UP000236736"/>
    </source>
</evidence>
<evidence type="ECO:0000256" key="1">
    <source>
        <dbReference type="SAM" id="SignalP"/>
    </source>
</evidence>
<feature type="signal peptide" evidence="1">
    <location>
        <begin position="1"/>
        <end position="22"/>
    </location>
</feature>
<dbReference type="RefSeq" id="WP_103926174.1">
    <property type="nucleotide sequence ID" value="NZ_BBFN01000037.1"/>
</dbReference>
<name>A0A1H5ZPG7_9BACT</name>
<keyword evidence="3" id="KW-1185">Reference proteome</keyword>
<dbReference type="Proteomes" id="UP000236736">
    <property type="component" value="Unassembled WGS sequence"/>
</dbReference>